<dbReference type="RefSeq" id="WP_021930110.1">
    <property type="nucleotide sequence ID" value="NZ_AP023322.1"/>
</dbReference>
<feature type="transmembrane region" description="Helical" evidence="6">
    <location>
        <begin position="412"/>
        <end position="430"/>
    </location>
</feature>
<feature type="domain" description="Major facilitator superfamily (MFS) profile" evidence="7">
    <location>
        <begin position="14"/>
        <end position="434"/>
    </location>
</feature>
<evidence type="ECO:0000256" key="6">
    <source>
        <dbReference type="SAM" id="Phobius"/>
    </source>
</evidence>
<keyword evidence="9" id="KW-1185">Reference proteome</keyword>
<evidence type="ECO:0000256" key="3">
    <source>
        <dbReference type="ARBA" id="ARBA00022692"/>
    </source>
</evidence>
<dbReference type="InterPro" id="IPR020846">
    <property type="entry name" value="MFS_dom"/>
</dbReference>
<keyword evidence="4 6" id="KW-1133">Transmembrane helix</keyword>
<evidence type="ECO:0000256" key="1">
    <source>
        <dbReference type="ARBA" id="ARBA00004141"/>
    </source>
</evidence>
<reference evidence="9" key="1">
    <citation type="submission" date="2020-07" db="EMBL/GenBank/DDBJ databases">
        <title>Complete genome sequencing of Coprobacter sp. strain 2CBH44.</title>
        <authorList>
            <person name="Sakamoto M."/>
            <person name="Murakami T."/>
            <person name="Mori H."/>
        </authorList>
    </citation>
    <scope>NUCLEOTIDE SEQUENCE [LARGE SCALE GENOMIC DNA]</scope>
    <source>
        <strain evidence="9">2CBH44</strain>
    </source>
</reference>
<dbReference type="Pfam" id="PF07690">
    <property type="entry name" value="MFS_1"/>
    <property type="match status" value="1"/>
</dbReference>
<feature type="transmembrane region" description="Helical" evidence="6">
    <location>
        <begin position="379"/>
        <end position="400"/>
    </location>
</feature>
<keyword evidence="5 6" id="KW-0472">Membrane</keyword>
<evidence type="ECO:0000313" key="8">
    <source>
        <dbReference type="EMBL" id="BCI64749.1"/>
    </source>
</evidence>
<proteinExistence type="predicted"/>
<dbReference type="AlphaFoldDB" id="A0A7G1HYH2"/>
<keyword evidence="3 6" id="KW-0812">Transmembrane</keyword>
<evidence type="ECO:0000256" key="5">
    <source>
        <dbReference type="ARBA" id="ARBA00023136"/>
    </source>
</evidence>
<dbReference type="PANTHER" id="PTHR12778">
    <property type="entry name" value="SOLUTE CARRIER FAMILY 33 ACETYL-COA TRANSPORTER -RELATED"/>
    <property type="match status" value="1"/>
</dbReference>
<feature type="transmembrane region" description="Helical" evidence="6">
    <location>
        <begin position="147"/>
        <end position="169"/>
    </location>
</feature>
<dbReference type="PROSITE" id="PS50850">
    <property type="entry name" value="MFS"/>
    <property type="match status" value="1"/>
</dbReference>
<dbReference type="InterPro" id="IPR036259">
    <property type="entry name" value="MFS_trans_sf"/>
</dbReference>
<feature type="transmembrane region" description="Helical" evidence="6">
    <location>
        <begin position="105"/>
        <end position="126"/>
    </location>
</feature>
<feature type="transmembrane region" description="Helical" evidence="6">
    <location>
        <begin position="318"/>
        <end position="338"/>
    </location>
</feature>
<dbReference type="Proteomes" id="UP000594042">
    <property type="component" value="Chromosome"/>
</dbReference>
<dbReference type="PANTHER" id="PTHR12778:SF10">
    <property type="entry name" value="MAJOR FACILITATOR SUPERFAMILY DOMAIN-CONTAINING PROTEIN 3"/>
    <property type="match status" value="1"/>
</dbReference>
<accession>A0A7G1HYH2</accession>
<comment type="subcellular location">
    <subcellularLocation>
        <location evidence="1">Membrane</location>
        <topology evidence="1">Multi-pass membrane protein</topology>
    </subcellularLocation>
</comment>
<dbReference type="SUPFAM" id="SSF103473">
    <property type="entry name" value="MFS general substrate transporter"/>
    <property type="match status" value="1"/>
</dbReference>
<dbReference type="EMBL" id="AP023322">
    <property type="protein sequence ID" value="BCI64749.1"/>
    <property type="molecule type" value="Genomic_DNA"/>
</dbReference>
<dbReference type="GO" id="GO:0016020">
    <property type="term" value="C:membrane"/>
    <property type="evidence" value="ECO:0007669"/>
    <property type="project" value="UniProtKB-SubCell"/>
</dbReference>
<feature type="transmembrane region" description="Helical" evidence="6">
    <location>
        <begin position="286"/>
        <end position="309"/>
    </location>
</feature>
<feature type="transmembrane region" description="Helical" evidence="6">
    <location>
        <begin position="189"/>
        <end position="213"/>
    </location>
</feature>
<feature type="transmembrane region" description="Helical" evidence="6">
    <location>
        <begin position="245"/>
        <end position="266"/>
    </location>
</feature>
<dbReference type="InterPro" id="IPR004752">
    <property type="entry name" value="AmpG_permease/AT-1"/>
</dbReference>
<evidence type="ECO:0000259" key="7">
    <source>
        <dbReference type="PROSITE" id="PS50850"/>
    </source>
</evidence>
<dbReference type="Gene3D" id="1.20.1250.20">
    <property type="entry name" value="MFS general substrate transporter like domains"/>
    <property type="match status" value="2"/>
</dbReference>
<evidence type="ECO:0000256" key="4">
    <source>
        <dbReference type="ARBA" id="ARBA00022989"/>
    </source>
</evidence>
<sequence length="440" mass="48988">MEENTSNNRKTAHPIQWVPSAYFAMGMPFVVLNMVVVLMYKGLGVDNAQITLWTSLIILPWTLKPLWSPLLEMYRTKKFFVVTTQIVTGITFAAVAFSLHLPSFFAISIALLAIIAFSGATHDIACDGVYMTELSETDQAKYIGWQGAFYNIAKVVASGGFVYLAGYLINYFGGEPGASSDIVKIANENAWGIVMLVCSVTMIILGLYHIWVLPSRKRIKSSSNAKEQMHELWNVIVEFFHKKHITYYIFFIILYRFAEGFVMKIVPLFLKAARSEGGLGLTEQQIGLYYGTFGAVAFVIGSILAGYYISAFGLRKTLFSLCCIFNLPFVVYVFLALYQPENSALIAGAIAFEYFGYGFGFVGLTLFMMQQIAPGKHQMAHYAFASGIMNLGLMIPGSLSGTVCDWIGYHDFFIFVMIATIPSFLMTYFVPFSHTDTAKG</sequence>
<keyword evidence="2" id="KW-0813">Transport</keyword>
<name>A0A7G1HYH2_9BACT</name>
<feature type="transmembrane region" description="Helical" evidence="6">
    <location>
        <begin position="344"/>
        <end position="367"/>
    </location>
</feature>
<gene>
    <name evidence="8" type="ORF">Cop2CBH44_31020</name>
</gene>
<feature type="transmembrane region" description="Helical" evidence="6">
    <location>
        <begin position="48"/>
        <end position="67"/>
    </location>
</feature>
<protein>
    <submittedName>
        <fullName evidence="8">MFS transporter</fullName>
    </submittedName>
</protein>
<dbReference type="KEGG" id="copr:Cop2CBH44_31020"/>
<dbReference type="InterPro" id="IPR011701">
    <property type="entry name" value="MFS"/>
</dbReference>
<dbReference type="GO" id="GO:0022857">
    <property type="term" value="F:transmembrane transporter activity"/>
    <property type="evidence" value="ECO:0007669"/>
    <property type="project" value="InterPro"/>
</dbReference>
<feature type="transmembrane region" description="Helical" evidence="6">
    <location>
        <begin position="21"/>
        <end position="42"/>
    </location>
</feature>
<evidence type="ECO:0000256" key="2">
    <source>
        <dbReference type="ARBA" id="ARBA00022448"/>
    </source>
</evidence>
<organism evidence="8 9">
    <name type="scientific">Coprobacter secundus subsp. similis</name>
    <dbReference type="NCBI Taxonomy" id="2751153"/>
    <lineage>
        <taxon>Bacteria</taxon>
        <taxon>Pseudomonadati</taxon>
        <taxon>Bacteroidota</taxon>
        <taxon>Bacteroidia</taxon>
        <taxon>Bacteroidales</taxon>
        <taxon>Barnesiellaceae</taxon>
        <taxon>Coprobacter</taxon>
    </lineage>
</organism>
<feature type="transmembrane region" description="Helical" evidence="6">
    <location>
        <begin position="79"/>
        <end position="99"/>
    </location>
</feature>
<evidence type="ECO:0000313" key="9">
    <source>
        <dbReference type="Proteomes" id="UP000594042"/>
    </source>
</evidence>